<comment type="caution">
    <text evidence="1">The sequence shown here is derived from an EMBL/GenBank/DDBJ whole genome shotgun (WGS) entry which is preliminary data.</text>
</comment>
<protein>
    <recommendedName>
        <fullName evidence="3">RNase H type-1 domain-containing protein</fullName>
    </recommendedName>
</protein>
<keyword evidence="2" id="KW-1185">Reference proteome</keyword>
<dbReference type="Proteomes" id="UP001472677">
    <property type="component" value="Unassembled WGS sequence"/>
</dbReference>
<dbReference type="EMBL" id="JBBPBM010001988">
    <property type="protein sequence ID" value="KAK8480797.1"/>
    <property type="molecule type" value="Genomic_DNA"/>
</dbReference>
<evidence type="ECO:0000313" key="2">
    <source>
        <dbReference type="Proteomes" id="UP001472677"/>
    </source>
</evidence>
<gene>
    <name evidence="1" type="ORF">V6N12_020998</name>
</gene>
<reference evidence="1 2" key="1">
    <citation type="journal article" date="2024" name="G3 (Bethesda)">
        <title>Genome assembly of Hibiscus sabdariffa L. provides insights into metabolisms of medicinal natural products.</title>
        <authorList>
            <person name="Kim T."/>
        </authorList>
    </citation>
    <scope>NUCLEOTIDE SEQUENCE [LARGE SCALE GENOMIC DNA]</scope>
    <source>
        <strain evidence="1">TK-2024</strain>
        <tissue evidence="1">Old leaves</tissue>
    </source>
</reference>
<organism evidence="1 2">
    <name type="scientific">Hibiscus sabdariffa</name>
    <name type="common">roselle</name>
    <dbReference type="NCBI Taxonomy" id="183260"/>
    <lineage>
        <taxon>Eukaryota</taxon>
        <taxon>Viridiplantae</taxon>
        <taxon>Streptophyta</taxon>
        <taxon>Embryophyta</taxon>
        <taxon>Tracheophyta</taxon>
        <taxon>Spermatophyta</taxon>
        <taxon>Magnoliopsida</taxon>
        <taxon>eudicotyledons</taxon>
        <taxon>Gunneridae</taxon>
        <taxon>Pentapetalae</taxon>
        <taxon>rosids</taxon>
        <taxon>malvids</taxon>
        <taxon>Malvales</taxon>
        <taxon>Malvaceae</taxon>
        <taxon>Malvoideae</taxon>
        <taxon>Hibiscus</taxon>
    </lineage>
</organism>
<evidence type="ECO:0008006" key="3">
    <source>
        <dbReference type="Google" id="ProtNLM"/>
    </source>
</evidence>
<evidence type="ECO:0000313" key="1">
    <source>
        <dbReference type="EMBL" id="KAK8480797.1"/>
    </source>
</evidence>
<proteinExistence type="predicted"/>
<name>A0ABR1ZK25_9ROSI</name>
<accession>A0ABR1ZK25</accession>
<sequence>MLETSYILWPRTREQAENSLILSLFLYALNADCWPENLGRQVIKFGVEILVEVNPDDEIGDLVDREVRTCNLKNFRALVIKLDIYNSSPLFLQLEELWQSCWMVRLEHVRHGRNKVAGTLAKLVPSNNFEVLRFHYPPPGVHPDF</sequence>